<evidence type="ECO:0000256" key="9">
    <source>
        <dbReference type="PIRSR" id="PIRSR634016-3"/>
    </source>
</evidence>
<keyword evidence="11" id="KW-0472">Membrane</keyword>
<dbReference type="InterPro" id="IPR014782">
    <property type="entry name" value="Peptidase_M1_dom"/>
</dbReference>
<dbReference type="GO" id="GO:0042277">
    <property type="term" value="F:peptide binding"/>
    <property type="evidence" value="ECO:0007669"/>
    <property type="project" value="TreeGrafter"/>
</dbReference>
<dbReference type="PRINTS" id="PR00756">
    <property type="entry name" value="ALADIPTASE"/>
</dbReference>
<proteinExistence type="inferred from homology"/>
<feature type="transmembrane region" description="Helical" evidence="11">
    <location>
        <begin position="47"/>
        <end position="66"/>
    </location>
</feature>
<dbReference type="FunFam" id="2.60.40.1730:FF:000002">
    <property type="entry name" value="Aminopeptidase"/>
    <property type="match status" value="1"/>
</dbReference>
<dbReference type="Gene3D" id="2.60.40.1910">
    <property type="match status" value="1"/>
</dbReference>
<comment type="similarity">
    <text evidence="1 11">Belongs to the peptidase M1 family.</text>
</comment>
<evidence type="ECO:0000256" key="5">
    <source>
        <dbReference type="ARBA" id="ARBA00022801"/>
    </source>
</evidence>
<dbReference type="Gene3D" id="1.10.390.10">
    <property type="entry name" value="Neutral Protease Domain 2"/>
    <property type="match status" value="1"/>
</dbReference>
<dbReference type="GO" id="GO:0006508">
    <property type="term" value="P:proteolysis"/>
    <property type="evidence" value="ECO:0007669"/>
    <property type="project" value="UniProtKB-KW"/>
</dbReference>
<evidence type="ECO:0000313" key="16">
    <source>
        <dbReference type="Proteomes" id="UP000245609"/>
    </source>
</evidence>
<dbReference type="CDD" id="cd09601">
    <property type="entry name" value="M1_APN-Q_like"/>
    <property type="match status" value="1"/>
</dbReference>
<dbReference type="SUPFAM" id="SSF55486">
    <property type="entry name" value="Metalloproteases ('zincins'), catalytic domain"/>
    <property type="match status" value="1"/>
</dbReference>
<dbReference type="Pfam" id="PF01433">
    <property type="entry name" value="Peptidase_M1"/>
    <property type="match status" value="1"/>
</dbReference>
<dbReference type="InterPro" id="IPR045357">
    <property type="entry name" value="Aminopeptidase_N-like_N"/>
</dbReference>
<dbReference type="InterPro" id="IPR024571">
    <property type="entry name" value="ERAP1-like_C_dom"/>
</dbReference>
<dbReference type="InterPro" id="IPR034016">
    <property type="entry name" value="M1_APN-typ"/>
</dbReference>
<evidence type="ECO:0000256" key="6">
    <source>
        <dbReference type="ARBA" id="ARBA00022833"/>
    </source>
</evidence>
<dbReference type="PANTHER" id="PTHR11533">
    <property type="entry name" value="PROTEASE M1 ZINC METALLOPROTEASE"/>
    <property type="match status" value="1"/>
</dbReference>
<evidence type="ECO:0000256" key="8">
    <source>
        <dbReference type="PIRSR" id="PIRSR634016-1"/>
    </source>
</evidence>
<protein>
    <recommendedName>
        <fullName evidence="11">Aminopeptidase</fullName>
        <ecNumber evidence="11">3.4.11.-</ecNumber>
    </recommendedName>
</protein>
<keyword evidence="3 11" id="KW-0645">Protease</keyword>
<keyword evidence="11" id="KW-1133">Transmembrane helix</keyword>
<evidence type="ECO:0000259" key="13">
    <source>
        <dbReference type="Pfam" id="PF11838"/>
    </source>
</evidence>
<feature type="domain" description="Aminopeptidase N-like N-terminal" evidence="14">
    <location>
        <begin position="98"/>
        <end position="285"/>
    </location>
</feature>
<reference evidence="15 16" key="1">
    <citation type="journal article" date="2018" name="MBio">
        <title>Comparative Genomics Reveals the Core Gene Toolbox for the Fungus-Insect Symbiosis.</title>
        <authorList>
            <person name="Wang Y."/>
            <person name="Stata M."/>
            <person name="Wang W."/>
            <person name="Stajich J.E."/>
            <person name="White M.M."/>
            <person name="Moncalvo J.M."/>
        </authorList>
    </citation>
    <scope>NUCLEOTIDE SEQUENCE [LARGE SCALE GENOMIC DNA]</scope>
    <source>
        <strain evidence="15 16">SC-DP-2</strain>
    </source>
</reference>
<dbReference type="GO" id="GO:0016020">
    <property type="term" value="C:membrane"/>
    <property type="evidence" value="ECO:0007669"/>
    <property type="project" value="TreeGrafter"/>
</dbReference>
<dbReference type="SUPFAM" id="SSF63737">
    <property type="entry name" value="Leukotriene A4 hydrolase N-terminal domain"/>
    <property type="match status" value="1"/>
</dbReference>
<dbReference type="PANTHER" id="PTHR11533:SF174">
    <property type="entry name" value="PUROMYCIN-SENSITIVE AMINOPEPTIDASE-RELATED"/>
    <property type="match status" value="1"/>
</dbReference>
<evidence type="ECO:0000259" key="12">
    <source>
        <dbReference type="Pfam" id="PF01433"/>
    </source>
</evidence>
<gene>
    <name evidence="15" type="ORF">BB560_002131</name>
</gene>
<keyword evidence="2 11" id="KW-0031">Aminopeptidase</keyword>
<dbReference type="FunFam" id="1.10.390.10:FF:000001">
    <property type="entry name" value="Aminopeptidase"/>
    <property type="match status" value="1"/>
</dbReference>
<keyword evidence="16" id="KW-1185">Reference proteome</keyword>
<dbReference type="InterPro" id="IPR050344">
    <property type="entry name" value="Peptidase_M1_aminopeptidases"/>
</dbReference>
<dbReference type="AlphaFoldDB" id="A0A2T9ZFK6"/>
<comment type="caution">
    <text evidence="15">The sequence shown here is derived from an EMBL/GenBank/DDBJ whole genome shotgun (WGS) entry which is preliminary data.</text>
</comment>
<keyword evidence="6 9" id="KW-0862">Zinc</keyword>
<dbReference type="GO" id="GO:0070006">
    <property type="term" value="F:metalloaminopeptidase activity"/>
    <property type="evidence" value="ECO:0007669"/>
    <property type="project" value="TreeGrafter"/>
</dbReference>
<evidence type="ECO:0000256" key="2">
    <source>
        <dbReference type="ARBA" id="ARBA00022438"/>
    </source>
</evidence>
<dbReference type="GO" id="GO:0043171">
    <property type="term" value="P:peptide catabolic process"/>
    <property type="evidence" value="ECO:0007669"/>
    <property type="project" value="TreeGrafter"/>
</dbReference>
<evidence type="ECO:0000256" key="4">
    <source>
        <dbReference type="ARBA" id="ARBA00022723"/>
    </source>
</evidence>
<sequence>MKRRVTPSQERLDRQAMLPIEEQEYQESSHENHLLPLDPPLKPRKSYFFRILIALFVCLALITLFFTSSNQRKPAFKKKMVQKKSDEDRVLLPINVRPDRYELSLTPDLDKLVYTGEVSIELSILNKTDTIVLHANEVSVTSGSLKIGGKSYGIDKSKITPDPEEETISIDLPITLSPNTKHVVLALKFNGVLNNLMAGFYRSQYTDAKGNQKYMATTQFEPTDARRAFPCWDEPALKSVFSVTLNVDKGLTALSNMDVKKSVPIGNTGKVAVTFEDTPIMSTYLLAFVVGELEYIEAYTSGKSNKEKVRCRVYTPPGLKNMGQFALDATTKILEFYAKSFEIPYPLAKLDQIAIPDFEAGAMENWGLITYRTVALLVDEQNSSSRAKQQVAATVAHELAHQWFGNLVTMEWWSELWLNEGFATWVGNLAVDFIFPEWETWTQFLVDEYSRALALDSMRSSHPIQVPVRRSSEISQIFDNISYSKGASTIRMLSSYLTLEKFMKGINIYLKRHKYKNASTDDLWAALSEASGKDVGKFMTLWTKNIGYPLLSVTESKDGKSIDIVQNRFLSSGTASPEEDSVIWWVPLLMSTSTSPKVSSNDILSDRQSTLTFPKNFSLSGDSWFKINSGTVSISRVKYSTNANKRLAAAVERGELALNDRIGLVADAGALSFSGHIPTSDYLTLLKSFKVETNLVVWQEISGRLDTLTSTWAEEPQQVLESLYKLQVELFTPVMEKLGWDPKADESTLDSRLRSLAIKSLGFANDESVIKEAKARFYRYLEGDQSALQVDIRAAVFAITVYNGGETEYEMAKKHYMDDSLPMDQRLMALTSLGSTDNTELIKKTLEFVLTDDVRNQDIYNGLILLSVHPNGKEMLWKWYMDSYDKLVELFRASMASLGTMIKICAGEFASVKKAEEVKAFLADKDTSKFGMALDQTLEKIQSRAAWLERDRNDVREWLAANYK</sequence>
<evidence type="ECO:0000259" key="14">
    <source>
        <dbReference type="Pfam" id="PF17900"/>
    </source>
</evidence>
<dbReference type="Pfam" id="PF11838">
    <property type="entry name" value="ERAP1_C"/>
    <property type="match status" value="1"/>
</dbReference>
<dbReference type="EMBL" id="MBFS01000240">
    <property type="protein sequence ID" value="PVV03393.1"/>
    <property type="molecule type" value="Genomic_DNA"/>
</dbReference>
<dbReference type="OrthoDB" id="10031169at2759"/>
<organism evidence="15 16">
    <name type="scientific">Smittium megazygosporum</name>
    <dbReference type="NCBI Taxonomy" id="133381"/>
    <lineage>
        <taxon>Eukaryota</taxon>
        <taxon>Fungi</taxon>
        <taxon>Fungi incertae sedis</taxon>
        <taxon>Zoopagomycota</taxon>
        <taxon>Kickxellomycotina</taxon>
        <taxon>Harpellomycetes</taxon>
        <taxon>Harpellales</taxon>
        <taxon>Legeriomycetaceae</taxon>
        <taxon>Smittium</taxon>
    </lineage>
</organism>
<dbReference type="InterPro" id="IPR042097">
    <property type="entry name" value="Aminopeptidase_N-like_N_sf"/>
</dbReference>
<keyword evidence="11" id="KW-0812">Transmembrane</keyword>
<evidence type="ECO:0000313" key="15">
    <source>
        <dbReference type="EMBL" id="PVV03393.1"/>
    </source>
</evidence>
<feature type="domain" description="Peptidase M1 membrane alanine aminopeptidase" evidence="12">
    <location>
        <begin position="325"/>
        <end position="542"/>
    </location>
</feature>
<feature type="binding site" evidence="9">
    <location>
        <position position="397"/>
    </location>
    <ligand>
        <name>Zn(2+)</name>
        <dbReference type="ChEBI" id="CHEBI:29105"/>
        <note>catalytic</note>
    </ligand>
</feature>
<feature type="active site" description="Proton acceptor" evidence="8">
    <location>
        <position position="398"/>
    </location>
</feature>
<feature type="site" description="Transition state stabilizer" evidence="10">
    <location>
        <position position="483"/>
    </location>
</feature>
<dbReference type="GO" id="GO:0005615">
    <property type="term" value="C:extracellular space"/>
    <property type="evidence" value="ECO:0007669"/>
    <property type="project" value="TreeGrafter"/>
</dbReference>
<keyword evidence="4 9" id="KW-0479">Metal-binding</keyword>
<dbReference type="GO" id="GO:0008270">
    <property type="term" value="F:zinc ion binding"/>
    <property type="evidence" value="ECO:0007669"/>
    <property type="project" value="UniProtKB-UniRule"/>
</dbReference>
<dbReference type="GO" id="GO:0005737">
    <property type="term" value="C:cytoplasm"/>
    <property type="evidence" value="ECO:0007669"/>
    <property type="project" value="TreeGrafter"/>
</dbReference>
<dbReference type="Pfam" id="PF17900">
    <property type="entry name" value="Peptidase_M1_N"/>
    <property type="match status" value="1"/>
</dbReference>
<dbReference type="InterPro" id="IPR001930">
    <property type="entry name" value="Peptidase_M1"/>
</dbReference>
<feature type="binding site" evidence="9">
    <location>
        <position position="401"/>
    </location>
    <ligand>
        <name>Zn(2+)</name>
        <dbReference type="ChEBI" id="CHEBI:29105"/>
        <note>catalytic</note>
    </ligand>
</feature>
<dbReference type="Gene3D" id="1.25.50.20">
    <property type="match status" value="1"/>
</dbReference>
<dbReference type="FunFam" id="1.25.50.20:FF:000002">
    <property type="entry name" value="Aminopeptidase"/>
    <property type="match status" value="1"/>
</dbReference>
<accession>A0A2T9ZFK6</accession>
<dbReference type="InterPro" id="IPR027268">
    <property type="entry name" value="Peptidase_M4/M1_CTD_sf"/>
</dbReference>
<keyword evidence="7 11" id="KW-0482">Metalloprotease</keyword>
<evidence type="ECO:0000256" key="7">
    <source>
        <dbReference type="ARBA" id="ARBA00023049"/>
    </source>
</evidence>
<dbReference type="Proteomes" id="UP000245609">
    <property type="component" value="Unassembled WGS sequence"/>
</dbReference>
<dbReference type="STRING" id="133381.A0A2T9ZFK6"/>
<evidence type="ECO:0000256" key="11">
    <source>
        <dbReference type="RuleBase" id="RU364040"/>
    </source>
</evidence>
<keyword evidence="5 11" id="KW-0378">Hydrolase</keyword>
<feature type="binding site" evidence="9">
    <location>
        <position position="420"/>
    </location>
    <ligand>
        <name>Zn(2+)</name>
        <dbReference type="ChEBI" id="CHEBI:29105"/>
        <note>catalytic</note>
    </ligand>
</feature>
<name>A0A2T9ZFK6_9FUNG</name>
<evidence type="ECO:0000256" key="1">
    <source>
        <dbReference type="ARBA" id="ARBA00010136"/>
    </source>
</evidence>
<dbReference type="Gene3D" id="2.60.40.1730">
    <property type="entry name" value="tricorn interacting facor f3 domain"/>
    <property type="match status" value="1"/>
</dbReference>
<evidence type="ECO:0000256" key="3">
    <source>
        <dbReference type="ARBA" id="ARBA00022670"/>
    </source>
</evidence>
<comment type="cofactor">
    <cofactor evidence="9 11">
        <name>Zn(2+)</name>
        <dbReference type="ChEBI" id="CHEBI:29105"/>
    </cofactor>
    <text evidence="9 11">Binds 1 zinc ion per subunit.</text>
</comment>
<dbReference type="EC" id="3.4.11.-" evidence="11"/>
<feature type="domain" description="ERAP1-like C-terminal" evidence="13">
    <location>
        <begin position="624"/>
        <end position="942"/>
    </location>
</feature>
<evidence type="ECO:0000256" key="10">
    <source>
        <dbReference type="PIRSR" id="PIRSR634016-4"/>
    </source>
</evidence>